<gene>
    <name evidence="1" type="ORF">SAMN05443248_7804</name>
</gene>
<proteinExistence type="predicted"/>
<organism evidence="1 2">
    <name type="scientific">Bradyrhizobium erythrophlei</name>
    <dbReference type="NCBI Taxonomy" id="1437360"/>
    <lineage>
        <taxon>Bacteria</taxon>
        <taxon>Pseudomonadati</taxon>
        <taxon>Pseudomonadota</taxon>
        <taxon>Alphaproteobacteria</taxon>
        <taxon>Hyphomicrobiales</taxon>
        <taxon>Nitrobacteraceae</taxon>
        <taxon>Bradyrhizobium</taxon>
    </lineage>
</organism>
<name>A0A1M5Y0R6_9BRAD</name>
<sequence length="56" mass="6253">MDVSLWVRFTATERRERGAARRVLIEPSLDDPCTALCVINRAPKPRAADGRLSEVS</sequence>
<accession>A0A1M5Y0R6</accession>
<dbReference type="AlphaFoldDB" id="A0A1M5Y0R6"/>
<reference evidence="1 2" key="1">
    <citation type="submission" date="2016-11" db="EMBL/GenBank/DDBJ databases">
        <authorList>
            <person name="Jaros S."/>
            <person name="Januszkiewicz K."/>
            <person name="Wedrychowicz H."/>
        </authorList>
    </citation>
    <scope>NUCLEOTIDE SEQUENCE [LARGE SCALE GENOMIC DNA]</scope>
    <source>
        <strain evidence="1 2">GAS138</strain>
    </source>
</reference>
<evidence type="ECO:0000313" key="1">
    <source>
        <dbReference type="EMBL" id="SHI05556.1"/>
    </source>
</evidence>
<protein>
    <submittedName>
        <fullName evidence="1">Uncharacterized protein</fullName>
    </submittedName>
</protein>
<dbReference type="EMBL" id="LT670817">
    <property type="protein sequence ID" value="SHI05556.1"/>
    <property type="molecule type" value="Genomic_DNA"/>
</dbReference>
<dbReference type="Proteomes" id="UP000189796">
    <property type="component" value="Chromosome I"/>
</dbReference>
<evidence type="ECO:0000313" key="2">
    <source>
        <dbReference type="Proteomes" id="UP000189796"/>
    </source>
</evidence>